<evidence type="ECO:0000313" key="2">
    <source>
        <dbReference type="EMBL" id="KKN04888.1"/>
    </source>
</evidence>
<dbReference type="EMBL" id="LAZR01004868">
    <property type="protein sequence ID" value="KKN04888.1"/>
    <property type="molecule type" value="Genomic_DNA"/>
</dbReference>
<dbReference type="AlphaFoldDB" id="A0A0F9QHV9"/>
<comment type="caution">
    <text evidence="2">The sequence shown here is derived from an EMBL/GenBank/DDBJ whole genome shotgun (WGS) entry which is preliminary data.</text>
</comment>
<proteinExistence type="predicted"/>
<dbReference type="Gene3D" id="2.60.120.200">
    <property type="match status" value="1"/>
</dbReference>
<organism evidence="2">
    <name type="scientific">marine sediment metagenome</name>
    <dbReference type="NCBI Taxonomy" id="412755"/>
    <lineage>
        <taxon>unclassified sequences</taxon>
        <taxon>metagenomes</taxon>
        <taxon>ecological metagenomes</taxon>
    </lineage>
</organism>
<feature type="non-terminal residue" evidence="2">
    <location>
        <position position="1"/>
    </location>
</feature>
<protein>
    <submittedName>
        <fullName evidence="2">Uncharacterized protein</fullName>
    </submittedName>
</protein>
<name>A0A0F9QHV9_9ZZZZ</name>
<accession>A0A0F9QHV9</accession>
<sequence>GVDLKAFVIDQDYTGLPEIYLTMNKMWKLGFLNPASVKLPGFKSANSTTTLTGGKMMVADYTHNLDPQYYNRAFWDGFSEPPRTRANTKDTDFFTPGVWENYTLRLVNSSVQGYDGLAEIFIDGIFIGEGIYNIPFRQTGYPSGFSEIEIATFMGGASTFWASPQDQWMYIDDMVVWMYNESADVPRGTTPSGPGRDISNSIPSEANFGR</sequence>
<feature type="region of interest" description="Disordered" evidence="1">
    <location>
        <begin position="186"/>
        <end position="210"/>
    </location>
</feature>
<evidence type="ECO:0000256" key="1">
    <source>
        <dbReference type="SAM" id="MobiDB-lite"/>
    </source>
</evidence>
<gene>
    <name evidence="2" type="ORF">LCGC14_1092940</name>
</gene>
<reference evidence="2" key="1">
    <citation type="journal article" date="2015" name="Nature">
        <title>Complex archaea that bridge the gap between prokaryotes and eukaryotes.</title>
        <authorList>
            <person name="Spang A."/>
            <person name="Saw J.H."/>
            <person name="Jorgensen S.L."/>
            <person name="Zaremba-Niedzwiedzka K."/>
            <person name="Martijn J."/>
            <person name="Lind A.E."/>
            <person name="van Eijk R."/>
            <person name="Schleper C."/>
            <person name="Guy L."/>
            <person name="Ettema T.J."/>
        </authorList>
    </citation>
    <scope>NUCLEOTIDE SEQUENCE</scope>
</reference>